<accession>A0A2N6K3R0</accession>
<keyword evidence="2" id="KW-0808">Transferase</keyword>
<protein>
    <submittedName>
        <fullName evidence="2">LPS biosynthesis choline kinase</fullName>
    </submittedName>
</protein>
<feature type="domain" description="Aminoglycoside phosphotransferase" evidence="1">
    <location>
        <begin position="40"/>
        <end position="257"/>
    </location>
</feature>
<organism evidence="2 3">
    <name type="scientific">Fischerella muscicola CCMEE 5323</name>
    <dbReference type="NCBI Taxonomy" id="2019572"/>
    <lineage>
        <taxon>Bacteria</taxon>
        <taxon>Bacillati</taxon>
        <taxon>Cyanobacteriota</taxon>
        <taxon>Cyanophyceae</taxon>
        <taxon>Nostocales</taxon>
        <taxon>Hapalosiphonaceae</taxon>
        <taxon>Fischerella</taxon>
    </lineage>
</organism>
<dbReference type="SUPFAM" id="SSF56112">
    <property type="entry name" value="Protein kinase-like (PK-like)"/>
    <property type="match status" value="1"/>
</dbReference>
<keyword evidence="3" id="KW-1185">Reference proteome</keyword>
<dbReference type="InterPro" id="IPR011009">
    <property type="entry name" value="Kinase-like_dom_sf"/>
</dbReference>
<sequence>MNFLLSSQNVLEYLAKHNLCDQQDKDQIQIELKAAKNFNLLVKLNDGHQLIVKQEPHNSRGHTAGKFTNEWRFQQFLAHFSELSYLRPWLTEVVHFNADDSIIVFNYLDNYCDLADFYRQENVFSTGIASNIGRILATIHRTTFNRQDYQNFLSNSQPPKLARGLDRITPEAFGLIPVDGLKFFTLYQRYDSLGQAIAKLVSAFDSCCLVHNDLKLNNILLHLDWEQPELSNSSFIRLIDWEFCSWGDPAFDLGHLICSYLQLWLNSLVVSNTISIEESLGLAMTPLQLLQPSIAALTQAYLKQFPEIVVYRPNFLHLVLQSAGLALIQHIHASIQYQKAFGNVAICTLQVAKSLLCRPAQSILTVFGLPESELTVDSCIPV</sequence>
<evidence type="ECO:0000259" key="1">
    <source>
        <dbReference type="Pfam" id="PF01636"/>
    </source>
</evidence>
<dbReference type="AlphaFoldDB" id="A0A2N6K3R0"/>
<dbReference type="PANTHER" id="PTHR21310">
    <property type="entry name" value="AMINOGLYCOSIDE PHOSPHOTRANSFERASE-RELATED-RELATED"/>
    <property type="match status" value="1"/>
</dbReference>
<dbReference type="GO" id="GO:0016301">
    <property type="term" value="F:kinase activity"/>
    <property type="evidence" value="ECO:0007669"/>
    <property type="project" value="UniProtKB-KW"/>
</dbReference>
<dbReference type="Pfam" id="PF01636">
    <property type="entry name" value="APH"/>
    <property type="match status" value="1"/>
</dbReference>
<dbReference type="EMBL" id="NRQW01000238">
    <property type="protein sequence ID" value="PLZ90296.1"/>
    <property type="molecule type" value="Genomic_DNA"/>
</dbReference>
<reference evidence="2 3" key="1">
    <citation type="submission" date="2017-08" db="EMBL/GenBank/DDBJ databases">
        <title>Genomes of Fischerella (Mastigocladus) sp. strains.</title>
        <authorList>
            <person name="Miller S.R."/>
        </authorList>
    </citation>
    <scope>NUCLEOTIDE SEQUENCE [LARGE SCALE GENOMIC DNA]</scope>
    <source>
        <strain evidence="2 3">CCMEE 5323</strain>
    </source>
</reference>
<evidence type="ECO:0000313" key="3">
    <source>
        <dbReference type="Proteomes" id="UP000235036"/>
    </source>
</evidence>
<name>A0A2N6K3R0_FISMU</name>
<dbReference type="Proteomes" id="UP000235036">
    <property type="component" value="Unassembled WGS sequence"/>
</dbReference>
<comment type="caution">
    <text evidence="2">The sequence shown here is derived from an EMBL/GenBank/DDBJ whole genome shotgun (WGS) entry which is preliminary data.</text>
</comment>
<keyword evidence="2" id="KW-0418">Kinase</keyword>
<gene>
    <name evidence="2" type="ORF">CEN44_11045</name>
</gene>
<evidence type="ECO:0000313" key="2">
    <source>
        <dbReference type="EMBL" id="PLZ90296.1"/>
    </source>
</evidence>
<proteinExistence type="predicted"/>
<dbReference type="RefSeq" id="WP_016864764.1">
    <property type="nucleotide sequence ID" value="NZ_CAWNVR010000333.1"/>
</dbReference>
<dbReference type="InterPro" id="IPR051678">
    <property type="entry name" value="AGP_Transferase"/>
</dbReference>
<dbReference type="Gene3D" id="3.90.1200.10">
    <property type="match status" value="1"/>
</dbReference>
<dbReference type="InterPro" id="IPR002575">
    <property type="entry name" value="Aminoglycoside_PTrfase"/>
</dbReference>